<organism evidence="3 4">
    <name type="scientific">Meloidogyne enterolobii</name>
    <name type="common">Root-knot nematode worm</name>
    <name type="synonym">Meloidogyne mayaguensis</name>
    <dbReference type="NCBI Taxonomy" id="390850"/>
    <lineage>
        <taxon>Eukaryota</taxon>
        <taxon>Metazoa</taxon>
        <taxon>Ecdysozoa</taxon>
        <taxon>Nematoda</taxon>
        <taxon>Chromadorea</taxon>
        <taxon>Rhabditida</taxon>
        <taxon>Tylenchina</taxon>
        <taxon>Tylenchomorpha</taxon>
        <taxon>Tylenchoidea</taxon>
        <taxon>Meloidogynidae</taxon>
        <taxon>Meloidogyninae</taxon>
        <taxon>Meloidogyne</taxon>
    </lineage>
</organism>
<gene>
    <name evidence="2" type="ORF">MENT_LOCUS10055</name>
    <name evidence="3" type="ORF">MENT_LOCUS10056</name>
</gene>
<dbReference type="Gene3D" id="3.30.830.10">
    <property type="entry name" value="Metalloenzyme, LuxS/M16 peptidase-like"/>
    <property type="match status" value="1"/>
</dbReference>
<reference evidence="3 4" key="1">
    <citation type="submission" date="2020-08" db="EMBL/GenBank/DDBJ databases">
        <authorList>
            <person name="Koutsovoulos G."/>
            <person name="Danchin GJ E."/>
        </authorList>
    </citation>
    <scope>NUCLEOTIDE SEQUENCE [LARGE SCALE GENOMIC DNA]</scope>
</reference>
<evidence type="ECO:0000313" key="3">
    <source>
        <dbReference type="EMBL" id="CAD2150546.1"/>
    </source>
</evidence>
<comment type="caution">
    <text evidence="3">The sequence shown here is derived from an EMBL/GenBank/DDBJ whole genome shotgun (WGS) entry which is preliminary data.</text>
</comment>
<protein>
    <submittedName>
        <fullName evidence="3">Uncharacterized protein</fullName>
    </submittedName>
</protein>
<feature type="chain" id="PRO_5036394684" evidence="1">
    <location>
        <begin position="19"/>
        <end position="95"/>
    </location>
</feature>
<evidence type="ECO:0000313" key="2">
    <source>
        <dbReference type="EMBL" id="CAD2150543.1"/>
    </source>
</evidence>
<dbReference type="EMBL" id="CAJEWN010000046">
    <property type="protein sequence ID" value="CAD2150546.1"/>
    <property type="molecule type" value="Genomic_DNA"/>
</dbReference>
<accession>A0A6V7U9T4</accession>
<proteinExistence type="predicted"/>
<evidence type="ECO:0000256" key="1">
    <source>
        <dbReference type="SAM" id="SignalP"/>
    </source>
</evidence>
<sequence>MIKLYFLTILYIILTTYANCDKYRIITQVNYNDNVRVVIYGSLRTRLKIALANESGPLVKATFNFVTVTSTNDGLPHSLEHLLFLGSKKRKIRKY</sequence>
<dbReference type="Proteomes" id="UP000580250">
    <property type="component" value="Unassembled WGS sequence"/>
</dbReference>
<keyword evidence="1" id="KW-0732">Signal</keyword>
<dbReference type="AlphaFoldDB" id="A0A6V7U9T4"/>
<name>A0A6V7U9T4_MELEN</name>
<evidence type="ECO:0000313" key="4">
    <source>
        <dbReference type="Proteomes" id="UP000580250"/>
    </source>
</evidence>
<feature type="signal peptide" evidence="1">
    <location>
        <begin position="1"/>
        <end position="18"/>
    </location>
</feature>
<dbReference type="EMBL" id="CAJEWN010000046">
    <property type="protein sequence ID" value="CAD2150543.1"/>
    <property type="molecule type" value="Genomic_DNA"/>
</dbReference>